<keyword evidence="8" id="KW-0139">CF(1)</keyword>
<dbReference type="GO" id="GO:0045259">
    <property type="term" value="C:proton-transporting ATP synthase complex"/>
    <property type="evidence" value="ECO:0007669"/>
    <property type="project" value="UniProtKB-KW"/>
</dbReference>
<dbReference type="PANTHER" id="PTHR15184">
    <property type="entry name" value="ATP SYNTHASE"/>
    <property type="match status" value="1"/>
</dbReference>
<reference evidence="12" key="2">
    <citation type="submission" date="2015-01" db="EMBL/GenBank/DDBJ databases">
        <title>Evolutionary Origins and Diversification of the Mycorrhizal Mutualists.</title>
        <authorList>
            <consortium name="DOE Joint Genome Institute"/>
            <consortium name="Mycorrhizal Genomics Consortium"/>
            <person name="Kohler A."/>
            <person name="Kuo A."/>
            <person name="Nagy L.G."/>
            <person name="Floudas D."/>
            <person name="Copeland A."/>
            <person name="Barry K.W."/>
            <person name="Cichocki N."/>
            <person name="Veneault-Fourrey C."/>
            <person name="LaButti K."/>
            <person name="Lindquist E.A."/>
            <person name="Lipzen A."/>
            <person name="Lundell T."/>
            <person name="Morin E."/>
            <person name="Murat C."/>
            <person name="Riley R."/>
            <person name="Ohm R."/>
            <person name="Sun H."/>
            <person name="Tunlid A."/>
            <person name="Henrissat B."/>
            <person name="Grigoriev I.V."/>
            <person name="Hibbett D.S."/>
            <person name="Martin F."/>
        </authorList>
    </citation>
    <scope>NUCLEOTIDE SEQUENCE [LARGE SCALE GENOMIC DNA]</scope>
    <source>
        <strain evidence="12">ATCC 200175</strain>
    </source>
</reference>
<dbReference type="EMBL" id="KN819424">
    <property type="protein sequence ID" value="KIJ09953.1"/>
    <property type="molecule type" value="Genomic_DNA"/>
</dbReference>
<dbReference type="GO" id="GO:0042776">
    <property type="term" value="P:proton motive force-driven mitochondrial ATP synthesis"/>
    <property type="evidence" value="ECO:0007669"/>
    <property type="project" value="TreeGrafter"/>
</dbReference>
<dbReference type="AlphaFoldDB" id="A0A0C9TGN2"/>
<evidence type="ECO:0000256" key="7">
    <source>
        <dbReference type="ARBA" id="ARBA00023136"/>
    </source>
</evidence>
<evidence type="ECO:0000256" key="3">
    <source>
        <dbReference type="ARBA" id="ARBA00022448"/>
    </source>
</evidence>
<dbReference type="InterPro" id="IPR050053">
    <property type="entry name" value="ATPase_alpha/beta_chains"/>
</dbReference>
<gene>
    <name evidence="11" type="ORF">PAXINDRAFT_157758</name>
</gene>
<evidence type="ECO:0000256" key="2">
    <source>
        <dbReference type="ARBA" id="ARBA00008936"/>
    </source>
</evidence>
<comment type="similarity">
    <text evidence="2">Belongs to the ATPase alpha/beta chains family.</text>
</comment>
<keyword evidence="12" id="KW-1185">Reference proteome</keyword>
<sequence>MNIISEPIDERGPIKSVKLCPIHTNSPPVDQSTAEVLKMGINVVDLLNVAKAHGGFSIFCGLYALHCVDEHTHEGDKLYHEMIETGVISLEGNLRLHWSLSTSALKKVKTYFSSTIFSNSLKPILRYPPCLVIFPPPSVTNPLSPLIWVACATSINSAVLRGHPWVYPQQSHPTLISSWYYASGLVYNMF</sequence>
<keyword evidence="7" id="KW-0472">Membrane</keyword>
<dbReference type="PANTHER" id="PTHR15184:SF71">
    <property type="entry name" value="ATP SYNTHASE SUBUNIT BETA, MITOCHONDRIAL"/>
    <property type="match status" value="1"/>
</dbReference>
<proteinExistence type="inferred from homology"/>
<dbReference type="GO" id="GO:0046933">
    <property type="term" value="F:proton-transporting ATP synthase activity, rotational mechanism"/>
    <property type="evidence" value="ECO:0007669"/>
    <property type="project" value="TreeGrafter"/>
</dbReference>
<keyword evidence="9" id="KW-0066">ATP synthesis</keyword>
<dbReference type="Proteomes" id="UP000053647">
    <property type="component" value="Unassembled WGS sequence"/>
</dbReference>
<dbReference type="Gene3D" id="3.40.50.12240">
    <property type="match status" value="1"/>
</dbReference>
<name>A0A0C9TGN2_PAXIN</name>
<evidence type="ECO:0000256" key="6">
    <source>
        <dbReference type="ARBA" id="ARBA00023065"/>
    </source>
</evidence>
<evidence type="ECO:0000256" key="1">
    <source>
        <dbReference type="ARBA" id="ARBA00004370"/>
    </source>
</evidence>
<reference evidence="11 12" key="1">
    <citation type="submission" date="2014-06" db="EMBL/GenBank/DDBJ databases">
        <authorList>
            <consortium name="DOE Joint Genome Institute"/>
            <person name="Kuo A."/>
            <person name="Kohler A."/>
            <person name="Nagy L.G."/>
            <person name="Floudas D."/>
            <person name="Copeland A."/>
            <person name="Barry K.W."/>
            <person name="Cichocki N."/>
            <person name="Veneault-Fourrey C."/>
            <person name="LaButti K."/>
            <person name="Lindquist E.A."/>
            <person name="Lipzen A."/>
            <person name="Lundell T."/>
            <person name="Morin E."/>
            <person name="Murat C."/>
            <person name="Sun H."/>
            <person name="Tunlid A."/>
            <person name="Henrissat B."/>
            <person name="Grigoriev I.V."/>
            <person name="Hibbett D.S."/>
            <person name="Martin F."/>
            <person name="Nordberg H.P."/>
            <person name="Cantor M.N."/>
            <person name="Hua S.X."/>
        </authorList>
    </citation>
    <scope>NUCLEOTIDE SEQUENCE [LARGE SCALE GENOMIC DNA]</scope>
    <source>
        <strain evidence="11 12">ATCC 200175</strain>
    </source>
</reference>
<organism evidence="11 12">
    <name type="scientific">Paxillus involutus ATCC 200175</name>
    <dbReference type="NCBI Taxonomy" id="664439"/>
    <lineage>
        <taxon>Eukaryota</taxon>
        <taxon>Fungi</taxon>
        <taxon>Dikarya</taxon>
        <taxon>Basidiomycota</taxon>
        <taxon>Agaricomycotina</taxon>
        <taxon>Agaricomycetes</taxon>
        <taxon>Agaricomycetidae</taxon>
        <taxon>Boletales</taxon>
        <taxon>Paxilineae</taxon>
        <taxon>Paxillaceae</taxon>
        <taxon>Paxillus</taxon>
    </lineage>
</organism>
<keyword evidence="5" id="KW-0067">ATP-binding</keyword>
<dbReference type="OrthoDB" id="14523at2759"/>
<comment type="subcellular location">
    <subcellularLocation>
        <location evidence="1">Membrane</location>
    </subcellularLocation>
</comment>
<dbReference type="HOGENOM" id="CLU_1428412_0_0_1"/>
<evidence type="ECO:0000313" key="11">
    <source>
        <dbReference type="EMBL" id="KIJ09953.1"/>
    </source>
</evidence>
<evidence type="ECO:0000256" key="4">
    <source>
        <dbReference type="ARBA" id="ARBA00022741"/>
    </source>
</evidence>
<comment type="catalytic activity">
    <reaction evidence="10">
        <text>ATP + H2O + 4 H(+)(in) = ADP + phosphate + 5 H(+)(out)</text>
        <dbReference type="Rhea" id="RHEA:57720"/>
        <dbReference type="ChEBI" id="CHEBI:15377"/>
        <dbReference type="ChEBI" id="CHEBI:15378"/>
        <dbReference type="ChEBI" id="CHEBI:30616"/>
        <dbReference type="ChEBI" id="CHEBI:43474"/>
        <dbReference type="ChEBI" id="CHEBI:456216"/>
        <dbReference type="EC" id="7.1.2.2"/>
    </reaction>
</comment>
<evidence type="ECO:0000256" key="10">
    <source>
        <dbReference type="ARBA" id="ARBA00048383"/>
    </source>
</evidence>
<dbReference type="GO" id="GO:0005524">
    <property type="term" value="F:ATP binding"/>
    <property type="evidence" value="ECO:0007669"/>
    <property type="project" value="UniProtKB-KW"/>
</dbReference>
<evidence type="ECO:0000256" key="9">
    <source>
        <dbReference type="ARBA" id="ARBA00023310"/>
    </source>
</evidence>
<dbReference type="GO" id="GO:0005739">
    <property type="term" value="C:mitochondrion"/>
    <property type="evidence" value="ECO:0007669"/>
    <property type="project" value="GOC"/>
</dbReference>
<keyword evidence="6" id="KW-0406">Ion transport</keyword>
<evidence type="ECO:0000256" key="5">
    <source>
        <dbReference type="ARBA" id="ARBA00022840"/>
    </source>
</evidence>
<keyword evidence="4" id="KW-0547">Nucleotide-binding</keyword>
<keyword evidence="3" id="KW-0813">Transport</keyword>
<protein>
    <submittedName>
        <fullName evidence="11">Uncharacterized protein</fullName>
    </submittedName>
</protein>
<evidence type="ECO:0000256" key="8">
    <source>
        <dbReference type="ARBA" id="ARBA00023196"/>
    </source>
</evidence>
<evidence type="ECO:0000313" key="12">
    <source>
        <dbReference type="Proteomes" id="UP000053647"/>
    </source>
</evidence>
<accession>A0A0C9TGN2</accession>